<dbReference type="FunFam" id="2.40.50.140:FF:000117">
    <property type="entry name" value="Replication protein A subunit"/>
    <property type="match status" value="1"/>
</dbReference>
<feature type="region of interest" description="Disordered" evidence="10">
    <location>
        <begin position="191"/>
        <end position="257"/>
    </location>
</feature>
<dbReference type="PANTHER" id="PTHR47165">
    <property type="entry name" value="OS03G0429900 PROTEIN"/>
    <property type="match status" value="1"/>
</dbReference>
<evidence type="ECO:0000256" key="8">
    <source>
        <dbReference type="ARBA" id="ARBA00023242"/>
    </source>
</evidence>
<comment type="similarity">
    <text evidence="2 9">Belongs to the replication factor A protein 1 family.</text>
</comment>
<dbReference type="CDD" id="cd04477">
    <property type="entry name" value="RPA1N"/>
    <property type="match status" value="1"/>
</dbReference>
<dbReference type="GO" id="GO:0006260">
    <property type="term" value="P:DNA replication"/>
    <property type="evidence" value="ECO:0007669"/>
    <property type="project" value="UniProtKB-KW"/>
</dbReference>
<dbReference type="GO" id="GO:0003697">
    <property type="term" value="F:single-stranded DNA binding"/>
    <property type="evidence" value="ECO:0007669"/>
    <property type="project" value="UniProtKB-ARBA"/>
</dbReference>
<dbReference type="Proteomes" id="UP001412239">
    <property type="component" value="Unassembled WGS sequence"/>
</dbReference>
<dbReference type="SUPFAM" id="SSF50249">
    <property type="entry name" value="Nucleic acid-binding proteins"/>
    <property type="match status" value="4"/>
</dbReference>
<keyword evidence="7 9" id="KW-0238">DNA-binding</keyword>
<evidence type="ECO:0000259" key="14">
    <source>
        <dbReference type="Pfam" id="PF16900"/>
    </source>
</evidence>
<evidence type="ECO:0000313" key="16">
    <source>
        <dbReference type="Proteomes" id="UP001412239"/>
    </source>
</evidence>
<feature type="domain" description="Replication factor A C-terminal" evidence="13">
    <location>
        <begin position="539"/>
        <end position="683"/>
    </location>
</feature>
<keyword evidence="16" id="KW-1185">Reference proteome</keyword>
<dbReference type="Pfam" id="PF01336">
    <property type="entry name" value="tRNA_anti-codon"/>
    <property type="match status" value="1"/>
</dbReference>
<feature type="domain" description="Replication factor-A protein 1 N-terminal" evidence="12">
    <location>
        <begin position="81"/>
        <end position="182"/>
    </location>
</feature>
<dbReference type="InterPro" id="IPR013955">
    <property type="entry name" value="Rep_factor-A_C"/>
</dbReference>
<dbReference type="InterPro" id="IPR007199">
    <property type="entry name" value="Rep_factor-A_N"/>
</dbReference>
<dbReference type="NCBIfam" id="TIGR00617">
    <property type="entry name" value="rpa1"/>
    <property type="match status" value="1"/>
</dbReference>
<evidence type="ECO:0000259" key="12">
    <source>
        <dbReference type="Pfam" id="PF04057"/>
    </source>
</evidence>
<feature type="compositionally biased region" description="Polar residues" evidence="10">
    <location>
        <begin position="240"/>
        <end position="255"/>
    </location>
</feature>
<dbReference type="InterPro" id="IPR031657">
    <property type="entry name" value="REPA_OB_2"/>
</dbReference>
<dbReference type="GO" id="GO:0005662">
    <property type="term" value="C:DNA replication factor A complex"/>
    <property type="evidence" value="ECO:0007669"/>
    <property type="project" value="UniProtKB-ARBA"/>
</dbReference>
<dbReference type="InterPro" id="IPR012340">
    <property type="entry name" value="NA-bd_OB-fold"/>
</dbReference>
<feature type="domain" description="OB" evidence="11">
    <location>
        <begin position="271"/>
        <end position="357"/>
    </location>
</feature>
<dbReference type="FunFam" id="2.40.50.140:FF:000064">
    <property type="entry name" value="Replication protein A subunit"/>
    <property type="match status" value="1"/>
</dbReference>
<dbReference type="CDD" id="cd04474">
    <property type="entry name" value="RPA1_DBD_A"/>
    <property type="match status" value="1"/>
</dbReference>
<dbReference type="PANTHER" id="PTHR47165:SF4">
    <property type="entry name" value="OS03G0429900 PROTEIN"/>
    <property type="match status" value="1"/>
</dbReference>
<dbReference type="GO" id="GO:0008270">
    <property type="term" value="F:zinc ion binding"/>
    <property type="evidence" value="ECO:0007669"/>
    <property type="project" value="UniProtKB-KW"/>
</dbReference>
<dbReference type="Pfam" id="PF08646">
    <property type="entry name" value="Rep_fac-A_C"/>
    <property type="match status" value="1"/>
</dbReference>
<feature type="domain" description="Replication protein A OB" evidence="14">
    <location>
        <begin position="385"/>
        <end position="481"/>
    </location>
</feature>
<keyword evidence="4 9" id="KW-0479">Metal-binding</keyword>
<dbReference type="GO" id="GO:0006310">
    <property type="term" value="P:DNA recombination"/>
    <property type="evidence" value="ECO:0007669"/>
    <property type="project" value="InterPro"/>
</dbReference>
<keyword evidence="6 9" id="KW-0862">Zinc</keyword>
<keyword evidence="8 9" id="KW-0539">Nucleus</keyword>
<organism evidence="15 16">
    <name type="scientific">Tuber aestivum</name>
    <name type="common">summer truffle</name>
    <dbReference type="NCBI Taxonomy" id="59557"/>
    <lineage>
        <taxon>Eukaryota</taxon>
        <taxon>Fungi</taxon>
        <taxon>Dikarya</taxon>
        <taxon>Ascomycota</taxon>
        <taxon>Pezizomycotina</taxon>
        <taxon>Pezizomycetes</taxon>
        <taxon>Pezizales</taxon>
        <taxon>Tuberaceae</taxon>
        <taxon>Tuber</taxon>
    </lineage>
</organism>
<dbReference type="Pfam" id="PF04057">
    <property type="entry name" value="Rep-A_N"/>
    <property type="match status" value="1"/>
</dbReference>
<name>A0A292PY57_9PEZI</name>
<dbReference type="CDD" id="cd04476">
    <property type="entry name" value="RPA1_DBD_C"/>
    <property type="match status" value="1"/>
</dbReference>
<dbReference type="EMBL" id="LN891015">
    <property type="protein sequence ID" value="CUS11635.1"/>
    <property type="molecule type" value="Genomic_DNA"/>
</dbReference>
<evidence type="ECO:0000256" key="3">
    <source>
        <dbReference type="ARBA" id="ARBA00022705"/>
    </source>
</evidence>
<evidence type="ECO:0000256" key="9">
    <source>
        <dbReference type="RuleBase" id="RU364130"/>
    </source>
</evidence>
<gene>
    <name evidence="15" type="ORF">GSTUAT00004262001</name>
</gene>
<evidence type="ECO:0000256" key="1">
    <source>
        <dbReference type="ARBA" id="ARBA00004123"/>
    </source>
</evidence>
<dbReference type="FunFam" id="2.40.50.140:FF:000041">
    <property type="entry name" value="Replication protein A subunit"/>
    <property type="match status" value="1"/>
</dbReference>
<evidence type="ECO:0000313" key="15">
    <source>
        <dbReference type="EMBL" id="CUS11635.1"/>
    </source>
</evidence>
<dbReference type="AlphaFoldDB" id="A0A292PY57"/>
<keyword evidence="3 9" id="KW-0235">DNA replication</keyword>
<dbReference type="InterPro" id="IPR004591">
    <property type="entry name" value="Rfa1"/>
</dbReference>
<dbReference type="GO" id="GO:0006281">
    <property type="term" value="P:DNA repair"/>
    <property type="evidence" value="ECO:0007669"/>
    <property type="project" value="InterPro"/>
</dbReference>
<comment type="subcellular location">
    <subcellularLocation>
        <location evidence="1 9">Nucleus</location>
    </subcellularLocation>
</comment>
<dbReference type="InterPro" id="IPR004365">
    <property type="entry name" value="NA-bd_OB_tRNA"/>
</dbReference>
<evidence type="ECO:0000256" key="7">
    <source>
        <dbReference type="ARBA" id="ARBA00023125"/>
    </source>
</evidence>
<reference evidence="15" key="1">
    <citation type="submission" date="2015-10" db="EMBL/GenBank/DDBJ databases">
        <authorList>
            <person name="Regsiter A."/>
            <person name="william w."/>
        </authorList>
    </citation>
    <scope>NUCLEOTIDE SEQUENCE</scope>
    <source>
        <strain evidence="15">Montdore</strain>
    </source>
</reference>
<dbReference type="CDD" id="cd04475">
    <property type="entry name" value="RPA1_DBD_B"/>
    <property type="match status" value="1"/>
</dbReference>
<protein>
    <recommendedName>
        <fullName evidence="9">Replication protein A subunit</fullName>
    </recommendedName>
</protein>
<dbReference type="InterPro" id="IPR047192">
    <property type="entry name" value="Euk_RPA1_DBD_C"/>
</dbReference>
<dbReference type="FunFam" id="2.40.50.140:FF:000090">
    <property type="entry name" value="Replication protein A subunit"/>
    <property type="match status" value="1"/>
</dbReference>
<proteinExistence type="inferred from homology"/>
<evidence type="ECO:0000256" key="10">
    <source>
        <dbReference type="SAM" id="MobiDB-lite"/>
    </source>
</evidence>
<dbReference type="GO" id="GO:0007004">
    <property type="term" value="P:telomere maintenance via telomerase"/>
    <property type="evidence" value="ECO:0007669"/>
    <property type="project" value="UniProtKB-ARBA"/>
</dbReference>
<comment type="subunit">
    <text evidence="9">Component of the heterotrimeric canonical replication protein A complex (RPA).</text>
</comment>
<accession>A0A292PY57</accession>
<dbReference type="Gene3D" id="2.40.50.140">
    <property type="entry name" value="Nucleic acid-binding proteins"/>
    <property type="match status" value="4"/>
</dbReference>
<evidence type="ECO:0000259" key="13">
    <source>
        <dbReference type="Pfam" id="PF08646"/>
    </source>
</evidence>
<dbReference type="GO" id="GO:0000781">
    <property type="term" value="C:chromosome, telomeric region"/>
    <property type="evidence" value="ECO:0007669"/>
    <property type="project" value="UniProtKB-ARBA"/>
</dbReference>
<evidence type="ECO:0000259" key="11">
    <source>
        <dbReference type="Pfam" id="PF01336"/>
    </source>
</evidence>
<evidence type="ECO:0000256" key="4">
    <source>
        <dbReference type="ARBA" id="ARBA00022723"/>
    </source>
</evidence>
<keyword evidence="5 9" id="KW-0863">Zinc-finger</keyword>
<evidence type="ECO:0000256" key="2">
    <source>
        <dbReference type="ARBA" id="ARBA00005690"/>
    </source>
</evidence>
<evidence type="ECO:0000256" key="6">
    <source>
        <dbReference type="ARBA" id="ARBA00022833"/>
    </source>
</evidence>
<evidence type="ECO:0000256" key="5">
    <source>
        <dbReference type="ARBA" id="ARBA00022771"/>
    </source>
</evidence>
<sequence length="690" mass="77382">MCGSCLKRTIKCQDRYLKGCVTQTLSLIYTSPRHLITTHSTRCSLNTSIFPLSFVLTKFSINRTRPRHLGILEIMAINPCTPGALQRVFEADTPTPASFPNPILQVLQIKSLAAQPSAPERYRVVFSDTQNFIQSMLATQATAHVLDGSIEKGCFVQLTNYQANRVKEKKILIVIGLEVLTQYGKQEKIGEPVPLEASQRPQTLDRARAAQNEKASPTSFYGNRPAPAPAEQRGVPARQAQPTTTVRPSAPSTARPNIYPIESLSPYQNRWTIRARVTYKSPIKLWHNSNRDGRLFNVSLIDESGEIRATGFNDQVDSFYEMLQEGQIYYISNCKVNLAKKQYSNINNEYELAFERITEIEKVASDCNDADDGLPRARFNFIQFSELEGIQNDGIIDIIGVIKEVDDVATLLSKNTQKSYTKRDVTLVDKSGYSIRITIWGKTAEDWETQPDEIVAFKGVKVSDYGGRSLGMLHSSTMTVNPDIDESHALRGWYDGQGHGETFQSYYPGSSSVSTNDPYKTLSQIRDENLGMGEEPDIFTTKATIVYIKNDNFSYPACLTPKCNKKVVDLAEGQWKCDKCDVTHPKPRYRYIMAISCSDAFGLAWFSCFDDVGTMIMGMTADELVELSQSSGPAFTDAFSQANCKAYVFRCRAKMDVFQDQQRVRYQVLSAAPVNFALEAHKLIGQIKLY</sequence>
<dbReference type="Pfam" id="PF16900">
    <property type="entry name" value="REPA_OB_2"/>
    <property type="match status" value="1"/>
</dbReference>
<comment type="function">
    <text evidence="9">As part of the replication protein A (RPA/RP-A), a single-stranded DNA-binding heterotrimeric complex, may play an essential role in DNA replication, recombination and repair. Binds and stabilizes single-stranded DNA intermediates, preventing complementary DNA reannealing and recruiting different proteins involved in DNA metabolism.</text>
</comment>